<dbReference type="OrthoDB" id="6931122at2759"/>
<accession>A0A821LNI7</accession>
<reference evidence="1" key="1">
    <citation type="submission" date="2021-02" db="EMBL/GenBank/DDBJ databases">
        <authorList>
            <person name="Steward A R."/>
        </authorList>
    </citation>
    <scope>NUCLEOTIDE SEQUENCE</scope>
</reference>
<sequence length="267" mass="31520">MAESPMYRVVQWRETGEGGDTCFRRTHRSLSRQVTYHGKHSGCRPENGPVGNRALQKPQTHNLPKTTRKYNTKNADWEEFRDKINMELTHLGLDIETIKEVDTKARVNSIVMEYTKTIIKAAEKHIPKVKQRKKSFDPPWWNKEIEALKKDMTRKKKRISYAAPRRRECVVNAYLEAKKTYEEEIERAQKEGWKKLCTKQEGESLWDRIYKIIRKAEGIREDTTLIEKGISLNSEESVQLLARKFFPPDNCEMDDDIHQRMTVGYRY</sequence>
<evidence type="ECO:0000313" key="1">
    <source>
        <dbReference type="EMBL" id="CAF4753758.1"/>
    </source>
</evidence>
<dbReference type="AlphaFoldDB" id="A0A821LNI7"/>
<keyword evidence="2" id="KW-1185">Reference proteome</keyword>
<proteinExistence type="predicted"/>
<gene>
    <name evidence="1" type="ORF">PMACD_LOCUS836</name>
</gene>
<organism evidence="1 2">
    <name type="scientific">Pieris macdunnoughi</name>
    <dbReference type="NCBI Taxonomy" id="345717"/>
    <lineage>
        <taxon>Eukaryota</taxon>
        <taxon>Metazoa</taxon>
        <taxon>Ecdysozoa</taxon>
        <taxon>Arthropoda</taxon>
        <taxon>Hexapoda</taxon>
        <taxon>Insecta</taxon>
        <taxon>Pterygota</taxon>
        <taxon>Neoptera</taxon>
        <taxon>Endopterygota</taxon>
        <taxon>Lepidoptera</taxon>
        <taxon>Glossata</taxon>
        <taxon>Ditrysia</taxon>
        <taxon>Papilionoidea</taxon>
        <taxon>Pieridae</taxon>
        <taxon>Pierinae</taxon>
        <taxon>Pieris</taxon>
    </lineage>
</organism>
<name>A0A821LNI7_9NEOP</name>
<evidence type="ECO:0000313" key="2">
    <source>
        <dbReference type="Proteomes" id="UP000663880"/>
    </source>
</evidence>
<comment type="caution">
    <text evidence="1">The sequence shown here is derived from an EMBL/GenBank/DDBJ whole genome shotgun (WGS) entry which is preliminary data.</text>
</comment>
<protein>
    <submittedName>
        <fullName evidence="1">Uncharacterized protein</fullName>
    </submittedName>
</protein>
<dbReference type="Proteomes" id="UP000663880">
    <property type="component" value="Unassembled WGS sequence"/>
</dbReference>
<dbReference type="EMBL" id="CAJOBZ010000002">
    <property type="protein sequence ID" value="CAF4753758.1"/>
    <property type="molecule type" value="Genomic_DNA"/>
</dbReference>